<dbReference type="EMBL" id="FNXY01000003">
    <property type="protein sequence ID" value="SEI78961.1"/>
    <property type="molecule type" value="Genomic_DNA"/>
</dbReference>
<dbReference type="Proteomes" id="UP000199532">
    <property type="component" value="Unassembled WGS sequence"/>
</dbReference>
<keyword evidence="2" id="KW-1185">Reference proteome</keyword>
<proteinExistence type="predicted"/>
<dbReference type="RefSeq" id="WP_177197002.1">
    <property type="nucleotide sequence ID" value="NZ_FNXY01000003.1"/>
</dbReference>
<gene>
    <name evidence="1" type="ORF">SAMN04487995_2226</name>
</gene>
<reference evidence="1 2" key="1">
    <citation type="submission" date="2016-10" db="EMBL/GenBank/DDBJ databases">
        <authorList>
            <person name="de Groot N.N."/>
        </authorList>
    </citation>
    <scope>NUCLEOTIDE SEQUENCE [LARGE SCALE GENOMIC DNA]</scope>
    <source>
        <strain evidence="1 2">DSM 19938</strain>
    </source>
</reference>
<dbReference type="STRING" id="408657.SAMN04487995_2226"/>
<name>A0A1H6TG34_9BACT</name>
<evidence type="ECO:0000313" key="1">
    <source>
        <dbReference type="EMBL" id="SEI78961.1"/>
    </source>
</evidence>
<evidence type="ECO:0000313" key="2">
    <source>
        <dbReference type="Proteomes" id="UP000199532"/>
    </source>
</evidence>
<organism evidence="1 2">
    <name type="scientific">Dyadobacter koreensis</name>
    <dbReference type="NCBI Taxonomy" id="408657"/>
    <lineage>
        <taxon>Bacteria</taxon>
        <taxon>Pseudomonadati</taxon>
        <taxon>Bacteroidota</taxon>
        <taxon>Cytophagia</taxon>
        <taxon>Cytophagales</taxon>
        <taxon>Spirosomataceae</taxon>
        <taxon>Dyadobacter</taxon>
    </lineage>
</organism>
<sequence>MKTKKSESVKKLTGERIVQKKLDEVIAVLKKMDLPGLTNRRTQSKV</sequence>
<dbReference type="AlphaFoldDB" id="A0A1H6TG34"/>
<accession>A0A1H6TG34</accession>
<protein>
    <submittedName>
        <fullName evidence="1">Uncharacterized protein</fullName>
    </submittedName>
</protein>